<dbReference type="SUPFAM" id="SSF103481">
    <property type="entry name" value="Multidrug resistance efflux transporter EmrE"/>
    <property type="match status" value="2"/>
</dbReference>
<protein>
    <recommendedName>
        <fullName evidence="7">EamA domain-containing protein</fullName>
    </recommendedName>
</protein>
<dbReference type="AlphaFoldDB" id="A0A0G0VYU5"/>
<keyword evidence="2" id="KW-1003">Cell membrane</keyword>
<evidence type="ECO:0000259" key="7">
    <source>
        <dbReference type="Pfam" id="PF00892"/>
    </source>
</evidence>
<feature type="transmembrane region" description="Helical" evidence="6">
    <location>
        <begin position="244"/>
        <end position="263"/>
    </location>
</feature>
<evidence type="ECO:0000256" key="3">
    <source>
        <dbReference type="ARBA" id="ARBA00022692"/>
    </source>
</evidence>
<feature type="transmembrane region" description="Helical" evidence="6">
    <location>
        <begin position="269"/>
        <end position="285"/>
    </location>
</feature>
<proteinExistence type="predicted"/>
<dbReference type="InterPro" id="IPR037185">
    <property type="entry name" value="EmrE-like"/>
</dbReference>
<keyword evidence="4 6" id="KW-1133">Transmembrane helix</keyword>
<feature type="transmembrane region" description="Helical" evidence="6">
    <location>
        <begin position="91"/>
        <end position="112"/>
    </location>
</feature>
<feature type="domain" description="EamA" evidence="7">
    <location>
        <begin position="148"/>
        <end position="285"/>
    </location>
</feature>
<keyword evidence="3 6" id="KW-0812">Transmembrane</keyword>
<reference evidence="8 9" key="1">
    <citation type="journal article" date="2015" name="Nature">
        <title>rRNA introns, odd ribosomes, and small enigmatic genomes across a large radiation of phyla.</title>
        <authorList>
            <person name="Brown C.T."/>
            <person name="Hug L.A."/>
            <person name="Thomas B.C."/>
            <person name="Sharon I."/>
            <person name="Castelle C.J."/>
            <person name="Singh A."/>
            <person name="Wilkins M.J."/>
            <person name="Williams K.H."/>
            <person name="Banfield J.F."/>
        </authorList>
    </citation>
    <scope>NUCLEOTIDE SEQUENCE [LARGE SCALE GENOMIC DNA]</scope>
</reference>
<evidence type="ECO:0000313" key="8">
    <source>
        <dbReference type="EMBL" id="KKS04882.1"/>
    </source>
</evidence>
<dbReference type="InterPro" id="IPR000620">
    <property type="entry name" value="EamA_dom"/>
</dbReference>
<dbReference type="EMBL" id="LCBC01000002">
    <property type="protein sequence ID" value="KKS04882.1"/>
    <property type="molecule type" value="Genomic_DNA"/>
</dbReference>
<sequence length="296" mass="32246">MKINSAFLLTAFAALIWGATAPIMKLTLQEVPVFSLAFIRMSLASLILASIIFSKLKIKKRDLPMLSLAALTGVTLNLAFFFLGLKLTQAINASFLVAAVPIFTILAAHFYLKEKFNSRLILASLIAFAGVALIIGKPYAGVSSRELVGNFLLLLATLSWVAHEIFAKKLLKTYDGGTVAFYSMAIGALTFLPLALLEFVKNPNWINQVTLSGFMGILYGIFFASLIAYWAWQKGLSLLPAGQAAFFFYLDPISGTILAIILLGEKLTPQLILGGILIAVAVLLIEHKRRAHSLHQ</sequence>
<feature type="transmembrane region" description="Helical" evidence="6">
    <location>
        <begin position="65"/>
        <end position="85"/>
    </location>
</feature>
<feature type="transmembrane region" description="Helical" evidence="6">
    <location>
        <begin position="34"/>
        <end position="53"/>
    </location>
</feature>
<evidence type="ECO:0000256" key="1">
    <source>
        <dbReference type="ARBA" id="ARBA00004651"/>
    </source>
</evidence>
<evidence type="ECO:0000256" key="4">
    <source>
        <dbReference type="ARBA" id="ARBA00022989"/>
    </source>
</evidence>
<feature type="transmembrane region" description="Helical" evidence="6">
    <location>
        <begin position="148"/>
        <end position="167"/>
    </location>
</feature>
<organism evidence="8 9">
    <name type="scientific">Candidatus Curtissbacteria bacterium GW2011_GWA2_41_24</name>
    <dbReference type="NCBI Taxonomy" id="1618411"/>
    <lineage>
        <taxon>Bacteria</taxon>
        <taxon>Candidatus Curtissiibacteriota</taxon>
    </lineage>
</organism>
<accession>A0A0G0VYU5</accession>
<dbReference type="Proteomes" id="UP000034493">
    <property type="component" value="Unassembled WGS sequence"/>
</dbReference>
<dbReference type="PANTHER" id="PTHR32322:SF18">
    <property type="entry name" value="S-ADENOSYLMETHIONINE_S-ADENOSYLHOMOCYSTEINE TRANSPORTER"/>
    <property type="match status" value="1"/>
</dbReference>
<feature type="transmembrane region" description="Helical" evidence="6">
    <location>
        <begin position="179"/>
        <end position="197"/>
    </location>
</feature>
<gene>
    <name evidence="8" type="ORF">UU56_C0002G0022</name>
</gene>
<feature type="transmembrane region" description="Helical" evidence="6">
    <location>
        <begin position="209"/>
        <end position="232"/>
    </location>
</feature>
<name>A0A0G0VYU5_9BACT</name>
<comment type="subcellular location">
    <subcellularLocation>
        <location evidence="1">Cell membrane</location>
        <topology evidence="1">Multi-pass membrane protein</topology>
    </subcellularLocation>
</comment>
<evidence type="ECO:0000256" key="2">
    <source>
        <dbReference type="ARBA" id="ARBA00022475"/>
    </source>
</evidence>
<dbReference type="InterPro" id="IPR050638">
    <property type="entry name" value="AA-Vitamin_Transporters"/>
</dbReference>
<evidence type="ECO:0000313" key="9">
    <source>
        <dbReference type="Proteomes" id="UP000034493"/>
    </source>
</evidence>
<keyword evidence="5 6" id="KW-0472">Membrane</keyword>
<dbReference type="PANTHER" id="PTHR32322">
    <property type="entry name" value="INNER MEMBRANE TRANSPORTER"/>
    <property type="match status" value="1"/>
</dbReference>
<dbReference type="Pfam" id="PF00892">
    <property type="entry name" value="EamA"/>
    <property type="match status" value="2"/>
</dbReference>
<dbReference type="GO" id="GO:0005886">
    <property type="term" value="C:plasma membrane"/>
    <property type="evidence" value="ECO:0007669"/>
    <property type="project" value="UniProtKB-SubCell"/>
</dbReference>
<evidence type="ECO:0000256" key="6">
    <source>
        <dbReference type="SAM" id="Phobius"/>
    </source>
</evidence>
<comment type="caution">
    <text evidence="8">The sequence shown here is derived from an EMBL/GenBank/DDBJ whole genome shotgun (WGS) entry which is preliminary data.</text>
</comment>
<evidence type="ECO:0000256" key="5">
    <source>
        <dbReference type="ARBA" id="ARBA00023136"/>
    </source>
</evidence>
<feature type="transmembrane region" description="Helical" evidence="6">
    <location>
        <begin position="119"/>
        <end position="136"/>
    </location>
</feature>
<feature type="domain" description="EamA" evidence="7">
    <location>
        <begin position="6"/>
        <end position="135"/>
    </location>
</feature>